<protein>
    <submittedName>
        <fullName evidence="1">Uncharacterized protein</fullName>
    </submittedName>
</protein>
<comment type="caution">
    <text evidence="1">The sequence shown here is derived from an EMBL/GenBank/DDBJ whole genome shotgun (WGS) entry which is preliminary data.</text>
</comment>
<sequence>MSLLAIKDPSIRNYVAFMEKRIEDLERRMNRTVSPEGTIVAHLAQNTKKATPTGDKELTAGAIVILDDADDVPASATRKWA</sequence>
<dbReference type="EMBL" id="LAZR01034696">
    <property type="protein sequence ID" value="KKL44610.1"/>
    <property type="molecule type" value="Genomic_DNA"/>
</dbReference>
<name>A0A0F9EI78_9ZZZZ</name>
<dbReference type="AlphaFoldDB" id="A0A0F9EI78"/>
<reference evidence="1" key="1">
    <citation type="journal article" date="2015" name="Nature">
        <title>Complex archaea that bridge the gap between prokaryotes and eukaryotes.</title>
        <authorList>
            <person name="Spang A."/>
            <person name="Saw J.H."/>
            <person name="Jorgensen S.L."/>
            <person name="Zaremba-Niedzwiedzka K."/>
            <person name="Martijn J."/>
            <person name="Lind A.E."/>
            <person name="van Eijk R."/>
            <person name="Schleper C."/>
            <person name="Guy L."/>
            <person name="Ettema T.J."/>
        </authorList>
    </citation>
    <scope>NUCLEOTIDE SEQUENCE</scope>
</reference>
<gene>
    <name evidence="1" type="ORF">LCGC14_2363970</name>
</gene>
<proteinExistence type="predicted"/>
<organism evidence="1">
    <name type="scientific">marine sediment metagenome</name>
    <dbReference type="NCBI Taxonomy" id="412755"/>
    <lineage>
        <taxon>unclassified sequences</taxon>
        <taxon>metagenomes</taxon>
        <taxon>ecological metagenomes</taxon>
    </lineage>
</organism>
<evidence type="ECO:0000313" key="1">
    <source>
        <dbReference type="EMBL" id="KKL44610.1"/>
    </source>
</evidence>
<feature type="non-terminal residue" evidence="1">
    <location>
        <position position="81"/>
    </location>
</feature>
<accession>A0A0F9EI78</accession>